<evidence type="ECO:0000313" key="4">
    <source>
        <dbReference type="Proteomes" id="UP000595894"/>
    </source>
</evidence>
<name>A0A974S4E3_9SPHN</name>
<dbReference type="CDD" id="cd07389">
    <property type="entry name" value="MPP_PhoD"/>
    <property type="match status" value="1"/>
</dbReference>
<evidence type="ECO:0000259" key="2">
    <source>
        <dbReference type="Pfam" id="PF16655"/>
    </source>
</evidence>
<protein>
    <submittedName>
        <fullName evidence="3">Alkaline phosphatase D family protein</fullName>
    </submittedName>
</protein>
<accession>A0A974S4E3</accession>
<sequence>MAIPAFPNPVTRRALIGGAIGATALLSVGARGALRLPPGLFALGVASGDPLADGVVLWTRLGPDPTAPDGGMPPVAVPVRWDVAEDEAFTRIVRSGQARAEPDRAHAIHVDVRGLLPASSYFYRFITGGEASPTGRTRTAPGLGAAVDRFRLCFGSCQKYEVGRYAAYTHMIDEDPDIILFLGDYIYEDNAKPGGDTIRTVGQAPGTDLASYRARYAAYKLDPMLQAAHRAAPWLLTWDDHEVANDYGGLRDQNNGDPAAMLLRRTAAYQAYYEHLPLRDACRPRGSAMRLYRTLDWGSLAQFQILDDRQYRGMPACQPPGLVEAHLKYRSLIDACPDLGDPRRTMLGAQQERWLMHALGRTTAKWNILAQQTLMHQQARIDADHLERGPQYSADSWSGFPAAREGIFSRWAEAKTSSPLALGGDIHAFAAADIHDPAKPDASPIATEFVGGAITSMLHDDSFERLAKGNGLAFAESDVRGYGRVDLTPAGGTVVFRGLADSRNEASGIRDIASFALDPARPGLSA</sequence>
<evidence type="ECO:0000259" key="1">
    <source>
        <dbReference type="Pfam" id="PF09423"/>
    </source>
</evidence>
<feature type="domain" description="PhoD-like phosphatase metallophosphatase" evidence="1">
    <location>
        <begin position="153"/>
        <end position="490"/>
    </location>
</feature>
<dbReference type="Proteomes" id="UP000595894">
    <property type="component" value="Chromosome"/>
</dbReference>
<dbReference type="InterPro" id="IPR029052">
    <property type="entry name" value="Metallo-depent_PP-like"/>
</dbReference>
<organism evidence="3 4">
    <name type="scientific">Sphingomonas aliaeris</name>
    <dbReference type="NCBI Taxonomy" id="2759526"/>
    <lineage>
        <taxon>Bacteria</taxon>
        <taxon>Pseudomonadati</taxon>
        <taxon>Pseudomonadota</taxon>
        <taxon>Alphaproteobacteria</taxon>
        <taxon>Sphingomonadales</taxon>
        <taxon>Sphingomonadaceae</taxon>
        <taxon>Sphingomonas</taxon>
    </lineage>
</organism>
<dbReference type="InterPro" id="IPR052900">
    <property type="entry name" value="Phospholipid_Metab_Enz"/>
</dbReference>
<gene>
    <name evidence="3" type="ORF">H5J25_00805</name>
</gene>
<dbReference type="EMBL" id="CP061035">
    <property type="protein sequence ID" value="QQV77411.1"/>
    <property type="molecule type" value="Genomic_DNA"/>
</dbReference>
<dbReference type="RefSeq" id="WP_202093865.1">
    <property type="nucleotide sequence ID" value="NZ_CP061035.1"/>
</dbReference>
<dbReference type="InterPro" id="IPR018946">
    <property type="entry name" value="PhoD-like_MPP"/>
</dbReference>
<dbReference type="AlphaFoldDB" id="A0A974S4E3"/>
<dbReference type="Pfam" id="PF09423">
    <property type="entry name" value="PhoD"/>
    <property type="match status" value="1"/>
</dbReference>
<dbReference type="Gene3D" id="3.60.21.70">
    <property type="entry name" value="PhoD-like phosphatase"/>
    <property type="match status" value="1"/>
</dbReference>
<dbReference type="KEGG" id="sari:H5J25_00805"/>
<evidence type="ECO:0000313" key="3">
    <source>
        <dbReference type="EMBL" id="QQV77411.1"/>
    </source>
</evidence>
<dbReference type="InterPro" id="IPR038607">
    <property type="entry name" value="PhoD-like_sf"/>
</dbReference>
<proteinExistence type="predicted"/>
<dbReference type="PANTHER" id="PTHR43606">
    <property type="entry name" value="PHOSPHATASE, PUTATIVE (AFU_ORTHOLOGUE AFUA_6G08710)-RELATED"/>
    <property type="match status" value="1"/>
</dbReference>
<dbReference type="Gene3D" id="2.60.40.380">
    <property type="entry name" value="Purple acid phosphatase-like, N-terminal"/>
    <property type="match status" value="1"/>
</dbReference>
<feature type="domain" description="Phospholipase D N-terminal" evidence="2">
    <location>
        <begin position="43"/>
        <end position="139"/>
    </location>
</feature>
<dbReference type="SUPFAM" id="SSF56300">
    <property type="entry name" value="Metallo-dependent phosphatases"/>
    <property type="match status" value="1"/>
</dbReference>
<dbReference type="Pfam" id="PF16655">
    <property type="entry name" value="PhoD_N"/>
    <property type="match status" value="1"/>
</dbReference>
<reference evidence="4" key="1">
    <citation type="submission" date="2020-09" db="EMBL/GenBank/DDBJ databases">
        <title>Sphingomonas sp., a new species isolated from pork steak.</title>
        <authorList>
            <person name="Heidler von Heilborn D."/>
        </authorList>
    </citation>
    <scope>NUCLEOTIDE SEQUENCE [LARGE SCALE GENOMIC DNA]</scope>
</reference>
<dbReference type="PANTHER" id="PTHR43606:SF2">
    <property type="entry name" value="ALKALINE PHOSPHATASE FAMILY PROTEIN (AFU_ORTHOLOGUE AFUA_5G03860)"/>
    <property type="match status" value="1"/>
</dbReference>
<dbReference type="InterPro" id="IPR032093">
    <property type="entry name" value="PhoD_N"/>
</dbReference>
<keyword evidence="4" id="KW-1185">Reference proteome</keyword>